<evidence type="ECO:0000313" key="4">
    <source>
        <dbReference type="Proteomes" id="UP000728185"/>
    </source>
</evidence>
<keyword evidence="2" id="KW-1133">Transmembrane helix</keyword>
<feature type="compositionally biased region" description="Polar residues" evidence="1">
    <location>
        <begin position="138"/>
        <end position="151"/>
    </location>
</feature>
<feature type="compositionally biased region" description="Low complexity" evidence="1">
    <location>
        <begin position="99"/>
        <end position="111"/>
    </location>
</feature>
<feature type="compositionally biased region" description="Polar residues" evidence="1">
    <location>
        <begin position="166"/>
        <end position="178"/>
    </location>
</feature>
<sequence>MQSHQPPGGGPGASTGAGTRRNAGGYLLPQPAYSRVQATATGGISAPVWLSTSARPMGTGPNLTSPRVPRVTSPPQPPPLPPPPPSPQLAPLKARLARSQSIASPTSSSTTRNEQWISGSSARRHDALSVLARRTAFGNSPSKSLRESSLPSDPDHSRFIQKGKSIPSTATAKPSDSVDNVPFSTTGVFLPIAHSRERNPVTICLGSLVFLVVSTVITATFSILIVPLCILAALVRRIGLCWANVCLLPPAVLCCRCCRPQRRLINSNNRFHLFISRLYATPNGGDAEANMTWCQCGSLSNPVGPRLTYHALSAAELRWLPPAPTLPVSSSFLQPSRLSHYLNCSSLGRSIPLYCAENPPLILICLRFGAPGVQLARLREVIATRLFPRQSTLSQLASSQHGSNRNTSALGTSESHPRANSPIPPEDTLARLTQCLTCLSTGYAWQPCNAFRLDEHVLRVPATCLPKATDESTRVTNCAGANSSRNGASSISVRVESVVSAISRLPFLIHRPLWQVYLLENFQEVSHCGIVCW</sequence>
<gene>
    <name evidence="3" type="ORF">FBUS_09037</name>
</gene>
<feature type="region of interest" description="Disordered" evidence="1">
    <location>
        <begin position="1"/>
        <end position="28"/>
    </location>
</feature>
<dbReference type="EMBL" id="LUCM01009593">
    <property type="protein sequence ID" value="KAA0186726.1"/>
    <property type="molecule type" value="Genomic_DNA"/>
</dbReference>
<proteinExistence type="predicted"/>
<feature type="transmembrane region" description="Helical" evidence="2">
    <location>
        <begin position="208"/>
        <end position="235"/>
    </location>
</feature>
<name>A0A8E0RP85_9TREM</name>
<organism evidence="3 4">
    <name type="scientific">Fasciolopsis buskii</name>
    <dbReference type="NCBI Taxonomy" id="27845"/>
    <lineage>
        <taxon>Eukaryota</taxon>
        <taxon>Metazoa</taxon>
        <taxon>Spiralia</taxon>
        <taxon>Lophotrochozoa</taxon>
        <taxon>Platyhelminthes</taxon>
        <taxon>Trematoda</taxon>
        <taxon>Digenea</taxon>
        <taxon>Plagiorchiida</taxon>
        <taxon>Echinostomata</taxon>
        <taxon>Echinostomatoidea</taxon>
        <taxon>Fasciolidae</taxon>
        <taxon>Fasciolopsis</taxon>
    </lineage>
</organism>
<keyword evidence="2" id="KW-0472">Membrane</keyword>
<evidence type="ECO:0000313" key="3">
    <source>
        <dbReference type="EMBL" id="KAA0186726.1"/>
    </source>
</evidence>
<evidence type="ECO:0000256" key="1">
    <source>
        <dbReference type="SAM" id="MobiDB-lite"/>
    </source>
</evidence>
<keyword evidence="4" id="KW-1185">Reference proteome</keyword>
<evidence type="ECO:0000256" key="2">
    <source>
        <dbReference type="SAM" id="Phobius"/>
    </source>
</evidence>
<comment type="caution">
    <text evidence="3">The sequence shown here is derived from an EMBL/GenBank/DDBJ whole genome shotgun (WGS) entry which is preliminary data.</text>
</comment>
<protein>
    <submittedName>
        <fullName evidence="3">Uncharacterized protein</fullName>
    </submittedName>
</protein>
<feature type="region of interest" description="Disordered" evidence="1">
    <location>
        <begin position="50"/>
        <end position="120"/>
    </location>
</feature>
<feature type="region of interest" description="Disordered" evidence="1">
    <location>
        <begin position="394"/>
        <end position="425"/>
    </location>
</feature>
<reference evidence="3" key="1">
    <citation type="submission" date="2019-05" db="EMBL/GenBank/DDBJ databases">
        <title>Annotation for the trematode Fasciolopsis buski.</title>
        <authorList>
            <person name="Choi Y.-J."/>
        </authorList>
    </citation>
    <scope>NUCLEOTIDE SEQUENCE</scope>
    <source>
        <strain evidence="3">HT</strain>
        <tissue evidence="3">Whole worm</tissue>
    </source>
</reference>
<feature type="compositionally biased region" description="Pro residues" evidence="1">
    <location>
        <begin position="72"/>
        <end position="88"/>
    </location>
</feature>
<feature type="region of interest" description="Disordered" evidence="1">
    <location>
        <begin position="138"/>
        <end position="178"/>
    </location>
</feature>
<accession>A0A8E0RP85</accession>
<dbReference type="OrthoDB" id="6281830at2759"/>
<dbReference type="AlphaFoldDB" id="A0A8E0RP85"/>
<feature type="compositionally biased region" description="Polar residues" evidence="1">
    <location>
        <begin position="394"/>
        <end position="414"/>
    </location>
</feature>
<dbReference type="Proteomes" id="UP000728185">
    <property type="component" value="Unassembled WGS sequence"/>
</dbReference>
<keyword evidence="2" id="KW-0812">Transmembrane</keyword>